<dbReference type="EMBL" id="CAJFCJ010000012">
    <property type="protein sequence ID" value="CAD5120057.1"/>
    <property type="molecule type" value="Genomic_DNA"/>
</dbReference>
<keyword evidence="1" id="KW-1133">Transmembrane helix</keyword>
<feature type="transmembrane region" description="Helical" evidence="1">
    <location>
        <begin position="6"/>
        <end position="24"/>
    </location>
</feature>
<keyword evidence="1" id="KW-0812">Transmembrane</keyword>
<gene>
    <name evidence="2" type="ORF">DGYR_LOCUS8212</name>
</gene>
<evidence type="ECO:0000256" key="1">
    <source>
        <dbReference type="SAM" id="Phobius"/>
    </source>
</evidence>
<keyword evidence="3" id="KW-1185">Reference proteome</keyword>
<sequence>MVISFSILALVLIALFILSITLIVKRRGEIRKLKLRSITRRRNVYEDIQDNSSKNCSSTDVGNVTENSYENVCNVMRRANENSCSRERAEVASYLSIRTEYDDKNRNSTYYLTIRSDSYTDTEGKRDCVSKHDYLDIKP</sequence>
<dbReference type="Proteomes" id="UP000549394">
    <property type="component" value="Unassembled WGS sequence"/>
</dbReference>
<protein>
    <submittedName>
        <fullName evidence="2">Uncharacterized protein</fullName>
    </submittedName>
</protein>
<evidence type="ECO:0000313" key="3">
    <source>
        <dbReference type="Proteomes" id="UP000549394"/>
    </source>
</evidence>
<evidence type="ECO:0000313" key="2">
    <source>
        <dbReference type="EMBL" id="CAD5120057.1"/>
    </source>
</evidence>
<keyword evidence="1" id="KW-0472">Membrane</keyword>
<dbReference type="AlphaFoldDB" id="A0A7I8VWY1"/>
<comment type="caution">
    <text evidence="2">The sequence shown here is derived from an EMBL/GenBank/DDBJ whole genome shotgun (WGS) entry which is preliminary data.</text>
</comment>
<accession>A0A7I8VWY1</accession>
<organism evidence="2 3">
    <name type="scientific">Dimorphilus gyrociliatus</name>
    <dbReference type="NCBI Taxonomy" id="2664684"/>
    <lineage>
        <taxon>Eukaryota</taxon>
        <taxon>Metazoa</taxon>
        <taxon>Spiralia</taxon>
        <taxon>Lophotrochozoa</taxon>
        <taxon>Annelida</taxon>
        <taxon>Polychaeta</taxon>
        <taxon>Polychaeta incertae sedis</taxon>
        <taxon>Dinophilidae</taxon>
        <taxon>Dimorphilus</taxon>
    </lineage>
</organism>
<proteinExistence type="predicted"/>
<name>A0A7I8VWY1_9ANNE</name>
<reference evidence="2 3" key="1">
    <citation type="submission" date="2020-08" db="EMBL/GenBank/DDBJ databases">
        <authorList>
            <person name="Hejnol A."/>
        </authorList>
    </citation>
    <scope>NUCLEOTIDE SEQUENCE [LARGE SCALE GENOMIC DNA]</scope>
</reference>